<sequence>MTTEQAPPRAVPRNEVALAELFARLSREMGALETESLRVESVLAGFLDGQRPDGDRAAQESASIQTLDRLVQTLSELRCFLDHLAGTAPAISLDLHNATSGIRLGRLSDMLAGRETDVPAADGAVDFF</sequence>
<evidence type="ECO:0000313" key="1">
    <source>
        <dbReference type="EMBL" id="SFQ54941.1"/>
    </source>
</evidence>
<reference evidence="2" key="1">
    <citation type="submission" date="2016-10" db="EMBL/GenBank/DDBJ databases">
        <authorList>
            <person name="Varghese N."/>
            <person name="Submissions S."/>
        </authorList>
    </citation>
    <scope>NUCLEOTIDE SEQUENCE [LARGE SCALE GENOMIC DNA]</scope>
    <source>
        <strain evidence="2">JCM 10271</strain>
    </source>
</reference>
<name>A0A1I5ZET2_9RHOB</name>
<dbReference type="Proteomes" id="UP000243106">
    <property type="component" value="Unassembled WGS sequence"/>
</dbReference>
<gene>
    <name evidence="1" type="ORF">SAMN05421853_109115</name>
</gene>
<evidence type="ECO:0000313" key="2">
    <source>
        <dbReference type="Proteomes" id="UP000243106"/>
    </source>
</evidence>
<dbReference type="STRING" id="93684.SAMN05421853_109115"/>
<dbReference type="AlphaFoldDB" id="A0A1I5ZET2"/>
<protein>
    <submittedName>
        <fullName evidence="1">Uncharacterized protein</fullName>
    </submittedName>
</protein>
<organism evidence="1 2">
    <name type="scientific">Roseivivax halotolerans</name>
    <dbReference type="NCBI Taxonomy" id="93684"/>
    <lineage>
        <taxon>Bacteria</taxon>
        <taxon>Pseudomonadati</taxon>
        <taxon>Pseudomonadota</taxon>
        <taxon>Alphaproteobacteria</taxon>
        <taxon>Rhodobacterales</taxon>
        <taxon>Roseobacteraceae</taxon>
        <taxon>Roseivivax</taxon>
    </lineage>
</organism>
<keyword evidence="2" id="KW-1185">Reference proteome</keyword>
<accession>A0A1I5ZET2</accession>
<dbReference type="EMBL" id="FOXV01000009">
    <property type="protein sequence ID" value="SFQ54941.1"/>
    <property type="molecule type" value="Genomic_DNA"/>
</dbReference>
<proteinExistence type="predicted"/>